<dbReference type="InterPro" id="IPR006016">
    <property type="entry name" value="UspA"/>
</dbReference>
<name>A0A177WIJ2_BATDL</name>
<dbReference type="OrthoDB" id="843225at2759"/>
<sequence>MSTSNTILMPTDFSDSATKTFAWAAKFIVQNGDKVVLLHTLEELHADDNLATSANQQLYQGAERKLNEWADQLRLQLGGKTATIETKVSFGSAGVAVCQKAEKIKADLVVVGMHGQTDQKSLVLGPVATYLSEYLTQCPLFIVKDKAVDV</sequence>
<gene>
    <name evidence="2" type="ORF">BDEG_23691</name>
</gene>
<reference evidence="2 3" key="1">
    <citation type="submission" date="2006-10" db="EMBL/GenBank/DDBJ databases">
        <title>The Genome Sequence of Batrachochytrium dendrobatidis JEL423.</title>
        <authorList>
            <consortium name="The Broad Institute Genome Sequencing Platform"/>
            <person name="Birren B."/>
            <person name="Lander E."/>
            <person name="Galagan J."/>
            <person name="Cuomo C."/>
            <person name="Devon K."/>
            <person name="Jaffe D."/>
            <person name="Butler J."/>
            <person name="Alvarez P."/>
            <person name="Gnerre S."/>
            <person name="Grabherr M."/>
            <person name="Kleber M."/>
            <person name="Mauceli E."/>
            <person name="Brockman W."/>
            <person name="Young S."/>
            <person name="LaButti K."/>
            <person name="Sykes S."/>
            <person name="DeCaprio D."/>
            <person name="Crawford M."/>
            <person name="Koehrsen M."/>
            <person name="Engels R."/>
            <person name="Montgomery P."/>
            <person name="Pearson M."/>
            <person name="Howarth C."/>
            <person name="Larson L."/>
            <person name="White J."/>
            <person name="O'Leary S."/>
            <person name="Kodira C."/>
            <person name="Zeng Q."/>
            <person name="Yandava C."/>
            <person name="Alvarado L."/>
            <person name="Longcore J."/>
            <person name="James T."/>
        </authorList>
    </citation>
    <scope>NUCLEOTIDE SEQUENCE [LARGE SCALE GENOMIC DNA]</scope>
    <source>
        <strain evidence="2 3">JEL423</strain>
    </source>
</reference>
<dbReference type="PANTHER" id="PTHR46100:SF4">
    <property type="entry name" value="USPA DOMAIN-CONTAINING PROTEIN"/>
    <property type="match status" value="1"/>
</dbReference>
<dbReference type="CDD" id="cd23659">
    <property type="entry name" value="USP_At3g01520-like"/>
    <property type="match status" value="1"/>
</dbReference>
<accession>A0A177WIJ2</accession>
<dbReference type="VEuPathDB" id="FungiDB:BDEG_23691"/>
<dbReference type="AlphaFoldDB" id="A0A177WIJ2"/>
<proteinExistence type="predicted"/>
<evidence type="ECO:0000259" key="1">
    <source>
        <dbReference type="Pfam" id="PF00582"/>
    </source>
</evidence>
<protein>
    <recommendedName>
        <fullName evidence="1">UspA domain-containing protein</fullName>
    </recommendedName>
</protein>
<dbReference type="Proteomes" id="UP000077115">
    <property type="component" value="Unassembled WGS sequence"/>
</dbReference>
<dbReference type="InterPro" id="IPR014729">
    <property type="entry name" value="Rossmann-like_a/b/a_fold"/>
</dbReference>
<dbReference type="SUPFAM" id="SSF52402">
    <property type="entry name" value="Adenine nucleotide alpha hydrolases-like"/>
    <property type="match status" value="1"/>
</dbReference>
<dbReference type="Pfam" id="PF00582">
    <property type="entry name" value="Usp"/>
    <property type="match status" value="1"/>
</dbReference>
<dbReference type="Gene3D" id="3.40.50.620">
    <property type="entry name" value="HUPs"/>
    <property type="match status" value="1"/>
</dbReference>
<dbReference type="PANTHER" id="PTHR46100">
    <property type="entry name" value="IMP2'P"/>
    <property type="match status" value="1"/>
</dbReference>
<evidence type="ECO:0000313" key="3">
    <source>
        <dbReference type="Proteomes" id="UP000077115"/>
    </source>
</evidence>
<dbReference type="EMBL" id="DS022303">
    <property type="protein sequence ID" value="OAJ39893.1"/>
    <property type="molecule type" value="Genomic_DNA"/>
</dbReference>
<organism evidence="2 3">
    <name type="scientific">Batrachochytrium dendrobatidis (strain JEL423)</name>
    <dbReference type="NCBI Taxonomy" id="403673"/>
    <lineage>
        <taxon>Eukaryota</taxon>
        <taxon>Fungi</taxon>
        <taxon>Fungi incertae sedis</taxon>
        <taxon>Chytridiomycota</taxon>
        <taxon>Chytridiomycota incertae sedis</taxon>
        <taxon>Chytridiomycetes</taxon>
        <taxon>Rhizophydiales</taxon>
        <taxon>Rhizophydiales incertae sedis</taxon>
        <taxon>Batrachochytrium</taxon>
    </lineage>
</organism>
<feature type="domain" description="UspA" evidence="1">
    <location>
        <begin position="5"/>
        <end position="144"/>
    </location>
</feature>
<reference evidence="2 3" key="2">
    <citation type="submission" date="2016-05" db="EMBL/GenBank/DDBJ databases">
        <title>Lineage-specific infection strategies underlie the spectrum of fungal disease in amphibians.</title>
        <authorList>
            <person name="Cuomo C.A."/>
            <person name="Farrer R.A."/>
            <person name="James T."/>
            <person name="Longcore J."/>
            <person name="Birren B."/>
        </authorList>
    </citation>
    <scope>NUCLEOTIDE SEQUENCE [LARGE SCALE GENOMIC DNA]</scope>
    <source>
        <strain evidence="2 3">JEL423</strain>
    </source>
</reference>
<evidence type="ECO:0000313" key="2">
    <source>
        <dbReference type="EMBL" id="OAJ39893.1"/>
    </source>
</evidence>